<dbReference type="PRINTS" id="PR00081">
    <property type="entry name" value="GDHRDH"/>
</dbReference>
<proteinExistence type="inferred from homology"/>
<dbReference type="PROSITE" id="PS00061">
    <property type="entry name" value="ADH_SHORT"/>
    <property type="match status" value="1"/>
</dbReference>
<dbReference type="InterPro" id="IPR002347">
    <property type="entry name" value="SDR_fam"/>
</dbReference>
<dbReference type="InterPro" id="IPR020904">
    <property type="entry name" value="Sc_DH/Rdtase_CS"/>
</dbReference>
<keyword evidence="2" id="KW-0521">NADP</keyword>
<dbReference type="Pfam" id="PF00106">
    <property type="entry name" value="adh_short"/>
    <property type="match status" value="1"/>
</dbReference>
<accession>A0ABX0USL6</accession>
<dbReference type="Proteomes" id="UP001179181">
    <property type="component" value="Unassembled WGS sequence"/>
</dbReference>
<evidence type="ECO:0000256" key="1">
    <source>
        <dbReference type="ARBA" id="ARBA00006484"/>
    </source>
</evidence>
<dbReference type="Gene3D" id="3.40.50.720">
    <property type="entry name" value="NAD(P)-binding Rossmann-like Domain"/>
    <property type="match status" value="1"/>
</dbReference>
<reference evidence="5 6" key="1">
    <citation type="submission" date="2020-03" db="EMBL/GenBank/DDBJ databases">
        <title>Genomic Encyclopedia of Type Strains, Phase IV (KMG-IV): sequencing the most valuable type-strain genomes for metagenomic binning, comparative biology and taxonomic classification.</title>
        <authorList>
            <person name="Goeker M."/>
        </authorList>
    </citation>
    <scope>NUCLEOTIDE SEQUENCE [LARGE SCALE GENOMIC DNA]</scope>
    <source>
        <strain evidence="5 6">DSM 102865</strain>
    </source>
</reference>
<dbReference type="EMBL" id="JAASQJ010000003">
    <property type="protein sequence ID" value="NIJ54640.1"/>
    <property type="molecule type" value="Genomic_DNA"/>
</dbReference>
<dbReference type="PANTHER" id="PTHR43490:SF99">
    <property type="entry name" value="SHORT-CHAIN DEHYDROGENASE_REDUCTASE"/>
    <property type="match status" value="1"/>
</dbReference>
<name>A0ABX0USL6_9BACT</name>
<keyword evidence="3" id="KW-0560">Oxidoreductase</keyword>
<evidence type="ECO:0000313" key="6">
    <source>
        <dbReference type="Proteomes" id="UP001179181"/>
    </source>
</evidence>
<evidence type="ECO:0000256" key="2">
    <source>
        <dbReference type="ARBA" id="ARBA00022857"/>
    </source>
</evidence>
<dbReference type="RefSeq" id="WP_167273086.1">
    <property type="nucleotide sequence ID" value="NZ_JAASQJ010000003.1"/>
</dbReference>
<keyword evidence="6" id="KW-1185">Reference proteome</keyword>
<gene>
    <name evidence="5" type="ORF">FHS68_003822</name>
</gene>
<dbReference type="PRINTS" id="PR00080">
    <property type="entry name" value="SDRFAMILY"/>
</dbReference>
<dbReference type="InterPro" id="IPR036291">
    <property type="entry name" value="NAD(P)-bd_dom_sf"/>
</dbReference>
<protein>
    <submittedName>
        <fullName evidence="5">NAD(P)-dependent dehydrogenase (Short-subunit alcohol dehydrogenase family)</fullName>
    </submittedName>
</protein>
<dbReference type="PANTHER" id="PTHR43490">
    <property type="entry name" value="(+)-NEOMENTHOL DEHYDROGENASE"/>
    <property type="match status" value="1"/>
</dbReference>
<comment type="caution">
    <text evidence="5">The sequence shown here is derived from an EMBL/GenBank/DDBJ whole genome shotgun (WGS) entry which is preliminary data.</text>
</comment>
<evidence type="ECO:0000256" key="3">
    <source>
        <dbReference type="ARBA" id="ARBA00023002"/>
    </source>
</evidence>
<organism evidence="5 6">
    <name type="scientific">Dyadobacter arcticus</name>
    <dbReference type="NCBI Taxonomy" id="1078754"/>
    <lineage>
        <taxon>Bacteria</taxon>
        <taxon>Pseudomonadati</taxon>
        <taxon>Bacteroidota</taxon>
        <taxon>Cytophagia</taxon>
        <taxon>Cytophagales</taxon>
        <taxon>Spirosomataceae</taxon>
        <taxon>Dyadobacter</taxon>
    </lineage>
</organism>
<dbReference type="SUPFAM" id="SSF51735">
    <property type="entry name" value="NAD(P)-binding Rossmann-fold domains"/>
    <property type="match status" value="1"/>
</dbReference>
<evidence type="ECO:0000256" key="4">
    <source>
        <dbReference type="RuleBase" id="RU000363"/>
    </source>
</evidence>
<comment type="similarity">
    <text evidence="1 4">Belongs to the short-chain dehydrogenases/reductases (SDR) family.</text>
</comment>
<evidence type="ECO:0000313" key="5">
    <source>
        <dbReference type="EMBL" id="NIJ54640.1"/>
    </source>
</evidence>
<sequence length="239" mass="26051">MTSEKLALITGVSREMGLGYETAKQLKELGYKVIITAREFEKVKELAEKINVIAMALDITDDQSVEQLAHYIEKQFGKLDVLVNNAGAFFDQDGEPLSADIQFIKEAIDTNLLGAWRMIKSFEPLLRKSENGRIVNVSSGAGSFGDPVFGLANHFSKVPVYGITKLALNGLTVKLARQLKDTKIKINSVDPGFTATYAGTENYGARPVSEGAKSVIWAVTIPDNGPSGGFFRDGETLSW</sequence>